<dbReference type="Gene3D" id="1.20.120.580">
    <property type="entry name" value="bsu32300-like"/>
    <property type="match status" value="1"/>
</dbReference>
<keyword evidence="5" id="KW-0378">Hydrolase</keyword>
<evidence type="ECO:0000313" key="8">
    <source>
        <dbReference type="Proteomes" id="UP000664844"/>
    </source>
</evidence>
<comment type="caution">
    <text evidence="7">The sequence shown here is derived from an EMBL/GenBank/DDBJ whole genome shotgun (WGS) entry which is preliminary data.</text>
</comment>
<reference evidence="7 8" key="1">
    <citation type="submission" date="2021-03" db="EMBL/GenBank/DDBJ databases">
        <title>Metabolic Capacity of the Antarctic Cyanobacterium Phormidium pseudopriestleyi that Sustains Oxygenic Photosynthesis in the Presence of Hydrogen Sulfide.</title>
        <authorList>
            <person name="Lumian J.E."/>
            <person name="Jungblut A.D."/>
            <person name="Dillon M.L."/>
            <person name="Hawes I."/>
            <person name="Doran P.T."/>
            <person name="Mackey T.J."/>
            <person name="Dick G.J."/>
            <person name="Grettenberger C.L."/>
            <person name="Sumner D.Y."/>
        </authorList>
    </citation>
    <scope>NUCLEOTIDE SEQUENCE [LARGE SCALE GENOMIC DNA]</scope>
    <source>
        <strain evidence="7 8">FRX01</strain>
    </source>
</reference>
<dbReference type="Pfam" id="PF01934">
    <property type="entry name" value="HepT-like"/>
    <property type="match status" value="1"/>
</dbReference>
<keyword evidence="2" id="KW-1277">Toxin-antitoxin system</keyword>
<evidence type="ECO:0000256" key="2">
    <source>
        <dbReference type="ARBA" id="ARBA00022649"/>
    </source>
</evidence>
<organism evidence="7 8">
    <name type="scientific">Phormidium pseudopriestleyi FRX01</name>
    <dbReference type="NCBI Taxonomy" id="1759528"/>
    <lineage>
        <taxon>Bacteria</taxon>
        <taxon>Bacillati</taxon>
        <taxon>Cyanobacteriota</taxon>
        <taxon>Cyanophyceae</taxon>
        <taxon>Oscillatoriophycideae</taxon>
        <taxon>Oscillatoriales</taxon>
        <taxon>Oscillatoriaceae</taxon>
        <taxon>Phormidium</taxon>
    </lineage>
</organism>
<dbReference type="PANTHER" id="PTHR34139:SF1">
    <property type="entry name" value="RNASE MJ1380-RELATED"/>
    <property type="match status" value="1"/>
</dbReference>
<name>A0ABS3FUJ7_9CYAN</name>
<evidence type="ECO:0000256" key="5">
    <source>
        <dbReference type="ARBA" id="ARBA00022801"/>
    </source>
</evidence>
<dbReference type="InterPro" id="IPR051813">
    <property type="entry name" value="HepT_RNase_toxin"/>
</dbReference>
<dbReference type="RefSeq" id="WP_207089254.1">
    <property type="nucleotide sequence ID" value="NZ_JAFLQW010000459.1"/>
</dbReference>
<proteinExistence type="inferred from homology"/>
<protein>
    <submittedName>
        <fullName evidence="7">DUF86 domain-containing protein</fullName>
    </submittedName>
</protein>
<evidence type="ECO:0000256" key="4">
    <source>
        <dbReference type="ARBA" id="ARBA00022741"/>
    </source>
</evidence>
<comment type="similarity">
    <text evidence="6">Belongs to the HepT RNase toxin family.</text>
</comment>
<evidence type="ECO:0000256" key="1">
    <source>
        <dbReference type="ARBA" id="ARBA00022553"/>
    </source>
</evidence>
<evidence type="ECO:0000256" key="6">
    <source>
        <dbReference type="ARBA" id="ARBA00024207"/>
    </source>
</evidence>
<dbReference type="InterPro" id="IPR037038">
    <property type="entry name" value="HepT-like_sf"/>
</dbReference>
<keyword evidence="4" id="KW-0547">Nucleotide-binding</keyword>
<dbReference type="EMBL" id="JAFLQW010000459">
    <property type="protein sequence ID" value="MBO0350780.1"/>
    <property type="molecule type" value="Genomic_DNA"/>
</dbReference>
<evidence type="ECO:0000313" key="7">
    <source>
        <dbReference type="EMBL" id="MBO0350780.1"/>
    </source>
</evidence>
<evidence type="ECO:0000256" key="3">
    <source>
        <dbReference type="ARBA" id="ARBA00022722"/>
    </source>
</evidence>
<keyword evidence="3" id="KW-0540">Nuclease</keyword>
<dbReference type="PANTHER" id="PTHR34139">
    <property type="entry name" value="UPF0331 PROTEIN MJ0127"/>
    <property type="match status" value="1"/>
</dbReference>
<dbReference type="Proteomes" id="UP000664844">
    <property type="component" value="Unassembled WGS sequence"/>
</dbReference>
<sequence>MLAPRDLQYLLDILISAKLALNYVSRSSWSSFVEDVQLQDSVIRRLEVIGEAERRLSERTRVSLSRIPFIMMRNRIIHEYDKIVLEVVWDTVQQDLPTLIESLEKVLPHQEPEEQSYY</sequence>
<keyword evidence="1" id="KW-0597">Phosphoprotein</keyword>
<dbReference type="InterPro" id="IPR008201">
    <property type="entry name" value="HepT-like"/>
</dbReference>
<gene>
    <name evidence="7" type="ORF">J0895_17125</name>
</gene>
<keyword evidence="8" id="KW-1185">Reference proteome</keyword>
<accession>A0ABS3FUJ7</accession>